<dbReference type="Proteomes" id="UP000050463">
    <property type="component" value="Unassembled WGS sequence"/>
</dbReference>
<comment type="caution">
    <text evidence="7">The sequence shown here is derived from an EMBL/GenBank/DDBJ whole genome shotgun (WGS) entry which is preliminary data.</text>
</comment>
<dbReference type="PANTHER" id="PTHR35891">
    <property type="entry name" value="THIOL:DISULFIDE INTERCHANGE PROTEIN DSBA"/>
    <property type="match status" value="1"/>
</dbReference>
<reference evidence="6" key="5">
    <citation type="journal article" date="2018" name="Nature">
        <title>A major lineage of non-tailed dsDNA viruses as unrecognized killers of marine bacteria.</title>
        <authorList>
            <person name="Kauffman K.M."/>
            <person name="Hussain F.A."/>
            <person name="Yang J."/>
            <person name="Arevalo P."/>
            <person name="Brown J.M."/>
            <person name="Chang W.K."/>
            <person name="VanInsberghe D."/>
            <person name="Elsherbini J."/>
            <person name="Sharma R.S."/>
            <person name="Cutler M.B."/>
            <person name="Kelly L."/>
            <person name="Polz M.F."/>
        </authorList>
    </citation>
    <scope>NUCLEOTIDE SEQUENCE</scope>
    <source>
        <strain evidence="6">10N.286.54.F3</strain>
    </source>
</reference>
<dbReference type="EMBL" id="JAUYVL010000001">
    <property type="protein sequence ID" value="MDP2499123.1"/>
    <property type="molecule type" value="Genomic_DNA"/>
</dbReference>
<gene>
    <name evidence="3" type="ORF">AN168_00430</name>
    <name evidence="6" type="ORF">BCV19_10010</name>
    <name evidence="7" type="ORF">CWO36_18500</name>
    <name evidence="4" type="ORF">L8R85_13140</name>
    <name evidence="5" type="ORF">Q8W42_00260</name>
</gene>
<reference evidence="7 10" key="4">
    <citation type="submission" date="2017-11" db="EMBL/GenBank/DDBJ databases">
        <title>Population delineation of vibrios coincides with oyster pathogenicity.</title>
        <authorList>
            <person name="Bruto M."/>
            <person name="Labreuche Y."/>
            <person name="James A."/>
            <person name="Piel D."/>
            <person name="Chenivesse S."/>
            <person name="Petton B."/>
            <person name="Polz M.F."/>
            <person name="Le Roux F."/>
        </authorList>
    </citation>
    <scope>NUCLEOTIDE SEQUENCE [LARGE SCALE GENOMIC DNA]</scope>
    <source>
        <strain evidence="7 10">1F_55</strain>
    </source>
</reference>
<reference evidence="4" key="6">
    <citation type="submission" date="2022-01" db="EMBL/GenBank/DDBJ databases">
        <title>Vibrio aestuarianus Clade A and Clade B isolates are associated with Pacific oyster (Crassostrea gigas) disease outbreaks across Ireland.</title>
        <authorList>
            <person name="Coyle N."/>
            <person name="O'Toole C."/>
            <person name="Thomas J.C.L."/>
            <person name="Ryder D."/>
            <person name="Cheslett D."/>
            <person name="Feist S."/>
            <person name="Bean T."/>
            <person name="Joseph A."/>
            <person name="Waina A."/>
            <person name="Feil E."/>
            <person name="Verner-Jeffreys D.W."/>
        </authorList>
    </citation>
    <scope>NUCLEOTIDE SEQUENCE</scope>
    <source>
        <strain evidence="4">S/17/14 A</strain>
    </source>
</reference>
<dbReference type="InterPro" id="IPR050824">
    <property type="entry name" value="Thiol_disulfide_DsbA"/>
</dbReference>
<sequence>MFKPFTKFITALAAVLIIAGCSETDEPQKGVQYEALPTALTEFNLSPITEIFSLNCGHCRQMESAIPEIESLTDQTIGKMHVTFNESAQISAMIYYTAVMQLDATPDHAFMDDLFGAVQMGADATPEQRQQALETAFTSRGLVSPYQLNKEQQVALFDYVKKAEEISVKGQINSVPTFIINGKYQVLTAGHQDVAGIAKTINYLLTQP</sequence>
<dbReference type="Proteomes" id="UP001177935">
    <property type="component" value="Unassembled WGS sequence"/>
</dbReference>
<reference evidence="9" key="2">
    <citation type="submission" date="2016-07" db="EMBL/GenBank/DDBJ databases">
        <title>Nontailed viruses are major unrecognized killers of bacteria in the ocean.</title>
        <authorList>
            <person name="Kauffman K."/>
            <person name="Hussain F."/>
            <person name="Yang J."/>
            <person name="Arevalo P."/>
            <person name="Brown J."/>
            <person name="Cutler M."/>
            <person name="Kelly L."/>
            <person name="Polz M.F."/>
        </authorList>
    </citation>
    <scope>NUCLEOTIDE SEQUENCE [LARGE SCALE GENOMIC DNA]</scope>
    <source>
        <strain evidence="9">10N.286.54.F3</strain>
    </source>
</reference>
<evidence type="ECO:0000313" key="9">
    <source>
        <dbReference type="Proteomes" id="UP000235405"/>
    </source>
</evidence>
<dbReference type="PROSITE" id="PS00194">
    <property type="entry name" value="THIOREDOXIN_1"/>
    <property type="match status" value="1"/>
</dbReference>
<name>A0A0N8GUR8_VIBSP</name>
<dbReference type="Gene3D" id="3.40.30.10">
    <property type="entry name" value="Glutaredoxin"/>
    <property type="match status" value="1"/>
</dbReference>
<dbReference type="RefSeq" id="WP_004731367.1">
    <property type="nucleotide sequence ID" value="NZ_AP025509.1"/>
</dbReference>
<dbReference type="InterPro" id="IPR036249">
    <property type="entry name" value="Thioredoxin-like_sf"/>
</dbReference>
<dbReference type="EMBL" id="JAKMYX010000045">
    <property type="protein sequence ID" value="MDH5921975.1"/>
    <property type="molecule type" value="Genomic_DNA"/>
</dbReference>
<dbReference type="AlphaFoldDB" id="A0A0N8GUR8"/>
<evidence type="ECO:0000313" key="5">
    <source>
        <dbReference type="EMBL" id="MDP2499123.1"/>
    </source>
</evidence>
<dbReference type="EMBL" id="MCSW01000174">
    <property type="protein sequence ID" value="PMF21058.1"/>
    <property type="molecule type" value="Genomic_DNA"/>
</dbReference>
<dbReference type="InterPro" id="IPR012336">
    <property type="entry name" value="Thioredoxin-like_fold"/>
</dbReference>
<dbReference type="EMBL" id="PIGA01000034">
    <property type="protein sequence ID" value="PTP16826.1"/>
    <property type="molecule type" value="Genomic_DNA"/>
</dbReference>
<evidence type="ECO:0000313" key="3">
    <source>
        <dbReference type="EMBL" id="KPL95803.1"/>
    </source>
</evidence>
<evidence type="ECO:0000313" key="10">
    <source>
        <dbReference type="Proteomes" id="UP000244080"/>
    </source>
</evidence>
<reference evidence="6" key="3">
    <citation type="submission" date="2016-07" db="EMBL/GenBank/DDBJ databases">
        <authorList>
            <person name="Wan K."/>
            <person name="Booth B."/>
            <person name="Spirohn K."/>
            <person name="Hao T."/>
            <person name="Hu Y."/>
            <person name="Calderwood M."/>
            <person name="Hill D."/>
            <person name="Mohr S."/>
            <person name="Vidal M."/>
            <person name="Celniker S."/>
            <person name="Perrimon N."/>
        </authorList>
    </citation>
    <scope>NUCLEOTIDE SEQUENCE</scope>
    <source>
        <strain evidence="6">10N.286.54.F3</strain>
    </source>
</reference>
<dbReference type="GeneID" id="72399927"/>
<reference evidence="3 8" key="1">
    <citation type="submission" date="2015-08" db="EMBL/GenBank/DDBJ databases">
        <title>Draft Genome Sequence of Vibrio splendidus UCD-SED7.</title>
        <authorList>
            <person name="Lee R.D."/>
            <person name="Lang J.M."/>
            <person name="Coil D.A."/>
            <person name="Jospin G."/>
            <person name="Eisen J.A."/>
        </authorList>
    </citation>
    <scope>NUCLEOTIDE SEQUENCE [LARGE SCALE GENOMIC DNA]</scope>
    <source>
        <strain evidence="3 8">UCD-SED7</strain>
    </source>
</reference>
<feature type="domain" description="Thioredoxin-like fold" evidence="2">
    <location>
        <begin position="48"/>
        <end position="184"/>
    </location>
</feature>
<evidence type="ECO:0000313" key="8">
    <source>
        <dbReference type="Proteomes" id="UP000050463"/>
    </source>
</evidence>
<organism evidence="7 10">
    <name type="scientific">Vibrio splendidus</name>
    <dbReference type="NCBI Taxonomy" id="29497"/>
    <lineage>
        <taxon>Bacteria</taxon>
        <taxon>Pseudomonadati</taxon>
        <taxon>Pseudomonadota</taxon>
        <taxon>Gammaproteobacteria</taxon>
        <taxon>Vibrionales</taxon>
        <taxon>Vibrionaceae</taxon>
        <taxon>Vibrio</taxon>
    </lineage>
</organism>
<evidence type="ECO:0000256" key="1">
    <source>
        <dbReference type="ARBA" id="ARBA00023284"/>
    </source>
</evidence>
<dbReference type="Proteomes" id="UP000235405">
    <property type="component" value="Unassembled WGS sequence"/>
</dbReference>
<accession>A0A0N8GUR8</accession>
<proteinExistence type="predicted"/>
<reference evidence="5" key="7">
    <citation type="submission" date="2023-07" db="EMBL/GenBank/DDBJ databases">
        <title>Genome content predicts the carbon catabolic preferences of heterotrophic bacteria.</title>
        <authorList>
            <person name="Gralka M."/>
        </authorList>
    </citation>
    <scope>NUCLEOTIDE SEQUENCE</scope>
    <source>
        <strain evidence="5">6E02</strain>
    </source>
</reference>
<evidence type="ECO:0000259" key="2">
    <source>
        <dbReference type="Pfam" id="PF13462"/>
    </source>
</evidence>
<dbReference type="PANTHER" id="PTHR35891:SF2">
    <property type="entry name" value="THIOL:DISULFIDE INTERCHANGE PROTEIN DSBA"/>
    <property type="match status" value="1"/>
</dbReference>
<dbReference type="Proteomes" id="UP001159663">
    <property type="component" value="Unassembled WGS sequence"/>
</dbReference>
<evidence type="ECO:0000313" key="4">
    <source>
        <dbReference type="EMBL" id="MDH5921975.1"/>
    </source>
</evidence>
<keyword evidence="7" id="KW-0413">Isomerase</keyword>
<dbReference type="Pfam" id="PF13462">
    <property type="entry name" value="Thioredoxin_4"/>
    <property type="match status" value="1"/>
</dbReference>
<dbReference type="Proteomes" id="UP000244080">
    <property type="component" value="Unassembled WGS sequence"/>
</dbReference>
<dbReference type="GO" id="GO:0016853">
    <property type="term" value="F:isomerase activity"/>
    <property type="evidence" value="ECO:0007669"/>
    <property type="project" value="UniProtKB-KW"/>
</dbReference>
<dbReference type="EMBL" id="LIZK01000001">
    <property type="protein sequence ID" value="KPL95803.1"/>
    <property type="molecule type" value="Genomic_DNA"/>
</dbReference>
<evidence type="ECO:0000313" key="6">
    <source>
        <dbReference type="EMBL" id="PMF21058.1"/>
    </source>
</evidence>
<dbReference type="InterPro" id="IPR017937">
    <property type="entry name" value="Thioredoxin_CS"/>
</dbReference>
<dbReference type="SUPFAM" id="SSF52833">
    <property type="entry name" value="Thioredoxin-like"/>
    <property type="match status" value="1"/>
</dbReference>
<keyword evidence="1" id="KW-0676">Redox-active center</keyword>
<dbReference type="PROSITE" id="PS51257">
    <property type="entry name" value="PROKAR_LIPOPROTEIN"/>
    <property type="match status" value="1"/>
</dbReference>
<protein>
    <submittedName>
        <fullName evidence="7">Thiol-disulfide isomerase</fullName>
    </submittedName>
    <submittedName>
        <fullName evidence="4">Thioredoxin domain-containing protein</fullName>
    </submittedName>
</protein>
<evidence type="ECO:0000313" key="7">
    <source>
        <dbReference type="EMBL" id="PTP16826.1"/>
    </source>
</evidence>